<proteinExistence type="predicted"/>
<protein>
    <submittedName>
        <fullName evidence="2">Uncharacterized protein</fullName>
    </submittedName>
</protein>
<feature type="region of interest" description="Disordered" evidence="1">
    <location>
        <begin position="63"/>
        <end position="84"/>
    </location>
</feature>
<feature type="region of interest" description="Disordered" evidence="1">
    <location>
        <begin position="1"/>
        <end position="42"/>
    </location>
</feature>
<organism evidence="2 3">
    <name type="scientific">Halocaridina rubra</name>
    <name type="common">Hawaiian red shrimp</name>
    <dbReference type="NCBI Taxonomy" id="373956"/>
    <lineage>
        <taxon>Eukaryota</taxon>
        <taxon>Metazoa</taxon>
        <taxon>Ecdysozoa</taxon>
        <taxon>Arthropoda</taxon>
        <taxon>Crustacea</taxon>
        <taxon>Multicrustacea</taxon>
        <taxon>Malacostraca</taxon>
        <taxon>Eumalacostraca</taxon>
        <taxon>Eucarida</taxon>
        <taxon>Decapoda</taxon>
        <taxon>Pleocyemata</taxon>
        <taxon>Caridea</taxon>
        <taxon>Atyoidea</taxon>
        <taxon>Atyidae</taxon>
        <taxon>Halocaridina</taxon>
    </lineage>
</organism>
<dbReference type="Proteomes" id="UP001381693">
    <property type="component" value="Unassembled WGS sequence"/>
</dbReference>
<gene>
    <name evidence="2" type="ORF">SK128_004110</name>
</gene>
<feature type="compositionally biased region" description="Polar residues" evidence="1">
    <location>
        <begin position="63"/>
        <end position="75"/>
    </location>
</feature>
<evidence type="ECO:0000313" key="3">
    <source>
        <dbReference type="Proteomes" id="UP001381693"/>
    </source>
</evidence>
<dbReference type="AlphaFoldDB" id="A0AAN8WZA8"/>
<keyword evidence="3" id="KW-1185">Reference proteome</keyword>
<dbReference type="EMBL" id="JAXCGZ010017016">
    <property type="protein sequence ID" value="KAK7069125.1"/>
    <property type="molecule type" value="Genomic_DNA"/>
</dbReference>
<evidence type="ECO:0000256" key="1">
    <source>
        <dbReference type="SAM" id="MobiDB-lite"/>
    </source>
</evidence>
<name>A0AAN8WZA8_HALRR</name>
<feature type="compositionally biased region" description="Polar residues" evidence="1">
    <location>
        <begin position="23"/>
        <end position="33"/>
    </location>
</feature>
<reference evidence="2 3" key="1">
    <citation type="submission" date="2023-11" db="EMBL/GenBank/DDBJ databases">
        <title>Halocaridina rubra genome assembly.</title>
        <authorList>
            <person name="Smith C."/>
        </authorList>
    </citation>
    <scope>NUCLEOTIDE SEQUENCE [LARGE SCALE GENOMIC DNA]</scope>
    <source>
        <strain evidence="2">EP-1</strain>
        <tissue evidence="2">Whole</tissue>
    </source>
</reference>
<sequence>MRGEKQNFSSSHLSRTTSFSESYNSPFRSTYQTTRKKSSSLKNLQCGLTENVSVSTQSEVLNATNKYSDSSSNRKPSAPMSRFHSMRKHSVGSAVLPSTNPAQFHVFHPRTPQSKPLSRSLPSEEWMSPRTFCLNITKPTHPLLQYPVMGRFSRSNSIPPFITHQEMEQQQDGQTDLISRGYVSPPLYLARNITRGNKESLLTASSLNTKGDNKREARIIIFYAEDGITWKTYLHDLFSQMTFNNRNYWEVR</sequence>
<feature type="compositionally biased region" description="Low complexity" evidence="1">
    <location>
        <begin position="8"/>
        <end position="22"/>
    </location>
</feature>
<evidence type="ECO:0000313" key="2">
    <source>
        <dbReference type="EMBL" id="KAK7069125.1"/>
    </source>
</evidence>
<comment type="caution">
    <text evidence="2">The sequence shown here is derived from an EMBL/GenBank/DDBJ whole genome shotgun (WGS) entry which is preliminary data.</text>
</comment>
<accession>A0AAN8WZA8</accession>